<dbReference type="AlphaFoldDB" id="A0A1Y5RYN5"/>
<evidence type="ECO:0000313" key="3">
    <source>
        <dbReference type="Proteomes" id="UP000193623"/>
    </source>
</evidence>
<dbReference type="Proteomes" id="UP000193623">
    <property type="component" value="Unassembled WGS sequence"/>
</dbReference>
<dbReference type="RefSeq" id="WP_085863609.1">
    <property type="nucleotide sequence ID" value="NZ_FWFT01000002.1"/>
</dbReference>
<dbReference type="InterPro" id="IPR050834">
    <property type="entry name" value="Glycosyltransf_2"/>
</dbReference>
<evidence type="ECO:0000313" key="2">
    <source>
        <dbReference type="EMBL" id="SLN27491.1"/>
    </source>
</evidence>
<organism evidence="2 3">
    <name type="scientific">Pseudooctadecabacter jejudonensis</name>
    <dbReference type="NCBI Taxonomy" id="1391910"/>
    <lineage>
        <taxon>Bacteria</taxon>
        <taxon>Pseudomonadati</taxon>
        <taxon>Pseudomonadota</taxon>
        <taxon>Alphaproteobacteria</taxon>
        <taxon>Rhodobacterales</taxon>
        <taxon>Paracoccaceae</taxon>
        <taxon>Pseudooctadecabacter</taxon>
    </lineage>
</organism>
<dbReference type="InterPro" id="IPR029044">
    <property type="entry name" value="Nucleotide-diphossugar_trans"/>
</dbReference>
<gene>
    <name evidence="2" type="primary">wfgD</name>
    <name evidence="2" type="ORF">PSJ8397_01136</name>
</gene>
<dbReference type="SUPFAM" id="SSF53448">
    <property type="entry name" value="Nucleotide-diphospho-sugar transferases"/>
    <property type="match status" value="1"/>
</dbReference>
<sequence>MTTFSIIIPCFNAASTLGQTLDAITAQTFTDWEALCIDDGSNDATRDLICTYAKSDPRIRLLTNDGKGPSRARNLAGLQAAVGDIFAFCDADDIWTPQKLTQLHGAFADRSTDAAFGQIAFFDHSIDVISTYSSVPATPVTIRMLLGENPVCTMSNVAVRGHVFRAMGGFDERMVHNEDLDWLIRLVGGGACVRGLDALHTYYRASPSGLSADLPAMQAGRAAAVRTARRFGHNPTRTEEAIYARYLARRALRLGHGRTQALRLALGGICTSPWGFFNVPRRGCFTLLAALTCPFLPTNLSRKLFA</sequence>
<keyword evidence="2" id="KW-0328">Glycosyltransferase</keyword>
<keyword evidence="2" id="KW-0808">Transferase</keyword>
<keyword evidence="3" id="KW-1185">Reference proteome</keyword>
<protein>
    <submittedName>
        <fullName evidence="2">UDP-Glc:alpha-D-GlcNAc-diphosphoundecaprenol beta-1,3-glucosyltransferase WfgD</fullName>
        <ecNumber evidence="2">2.4.1.305</ecNumber>
    </submittedName>
</protein>
<dbReference type="GO" id="GO:0016757">
    <property type="term" value="F:glycosyltransferase activity"/>
    <property type="evidence" value="ECO:0007669"/>
    <property type="project" value="UniProtKB-KW"/>
</dbReference>
<dbReference type="PANTHER" id="PTHR43685">
    <property type="entry name" value="GLYCOSYLTRANSFERASE"/>
    <property type="match status" value="1"/>
</dbReference>
<evidence type="ECO:0000259" key="1">
    <source>
        <dbReference type="Pfam" id="PF00535"/>
    </source>
</evidence>
<accession>A0A1Y5RYN5</accession>
<feature type="domain" description="Glycosyltransferase 2-like" evidence="1">
    <location>
        <begin position="5"/>
        <end position="164"/>
    </location>
</feature>
<dbReference type="InterPro" id="IPR001173">
    <property type="entry name" value="Glyco_trans_2-like"/>
</dbReference>
<dbReference type="EMBL" id="FWFT01000002">
    <property type="protein sequence ID" value="SLN27491.1"/>
    <property type="molecule type" value="Genomic_DNA"/>
</dbReference>
<dbReference type="PANTHER" id="PTHR43685:SF2">
    <property type="entry name" value="GLYCOSYLTRANSFERASE 2-LIKE DOMAIN-CONTAINING PROTEIN"/>
    <property type="match status" value="1"/>
</dbReference>
<dbReference type="CDD" id="cd00761">
    <property type="entry name" value="Glyco_tranf_GTA_type"/>
    <property type="match status" value="1"/>
</dbReference>
<dbReference type="EC" id="2.4.1.305" evidence="2"/>
<proteinExistence type="predicted"/>
<reference evidence="2 3" key="1">
    <citation type="submission" date="2017-03" db="EMBL/GenBank/DDBJ databases">
        <authorList>
            <person name="Afonso C.L."/>
            <person name="Miller P.J."/>
            <person name="Scott M.A."/>
            <person name="Spackman E."/>
            <person name="Goraichik I."/>
            <person name="Dimitrov K.M."/>
            <person name="Suarez D.L."/>
            <person name="Swayne D.E."/>
        </authorList>
    </citation>
    <scope>NUCLEOTIDE SEQUENCE [LARGE SCALE GENOMIC DNA]</scope>
    <source>
        <strain evidence="2 3">CECT 8397</strain>
    </source>
</reference>
<dbReference type="Pfam" id="PF00535">
    <property type="entry name" value="Glycos_transf_2"/>
    <property type="match status" value="1"/>
</dbReference>
<dbReference type="OrthoDB" id="5291101at2"/>
<name>A0A1Y5RYN5_9RHOB</name>
<dbReference type="Gene3D" id="3.90.550.10">
    <property type="entry name" value="Spore Coat Polysaccharide Biosynthesis Protein SpsA, Chain A"/>
    <property type="match status" value="1"/>
</dbReference>